<dbReference type="AlphaFoldDB" id="A0A518J0Z3"/>
<proteinExistence type="predicted"/>
<protein>
    <submittedName>
        <fullName evidence="1">Uncharacterized protein</fullName>
    </submittedName>
</protein>
<gene>
    <name evidence="1" type="ORF">Mal33_50350</name>
</gene>
<accession>A0A518J0Z3</accession>
<dbReference type="EMBL" id="CP036318">
    <property type="protein sequence ID" value="QDV59010.1"/>
    <property type="molecule type" value="Genomic_DNA"/>
</dbReference>
<dbReference type="Proteomes" id="UP000316770">
    <property type="component" value="Chromosome"/>
</dbReference>
<keyword evidence="2" id="KW-1185">Reference proteome</keyword>
<sequence>MAKKTATEEGFRLDEYNTPIAIHADSRDRQRWWVHFDGKRNVFGHHLSVCITEGTEDAEVYLGR</sequence>
<evidence type="ECO:0000313" key="2">
    <source>
        <dbReference type="Proteomes" id="UP000316770"/>
    </source>
</evidence>
<evidence type="ECO:0000313" key="1">
    <source>
        <dbReference type="EMBL" id="QDV59010.1"/>
    </source>
</evidence>
<reference evidence="1 2" key="1">
    <citation type="submission" date="2019-02" db="EMBL/GenBank/DDBJ databases">
        <title>Deep-cultivation of Planctomycetes and their phenomic and genomic characterization uncovers novel biology.</title>
        <authorList>
            <person name="Wiegand S."/>
            <person name="Jogler M."/>
            <person name="Boedeker C."/>
            <person name="Pinto D."/>
            <person name="Vollmers J."/>
            <person name="Rivas-Marin E."/>
            <person name="Kohn T."/>
            <person name="Peeters S.H."/>
            <person name="Heuer A."/>
            <person name="Rast P."/>
            <person name="Oberbeckmann S."/>
            <person name="Bunk B."/>
            <person name="Jeske O."/>
            <person name="Meyerdierks A."/>
            <person name="Storesund J.E."/>
            <person name="Kallscheuer N."/>
            <person name="Luecker S."/>
            <person name="Lage O.M."/>
            <person name="Pohl T."/>
            <person name="Merkel B.J."/>
            <person name="Hornburger P."/>
            <person name="Mueller R.-W."/>
            <person name="Bruemmer F."/>
            <person name="Labrenz M."/>
            <person name="Spormann A.M."/>
            <person name="Op den Camp H."/>
            <person name="Overmann J."/>
            <person name="Amann R."/>
            <person name="Jetten M.S.M."/>
            <person name="Mascher T."/>
            <person name="Medema M.H."/>
            <person name="Devos D.P."/>
            <person name="Kaster A.-K."/>
            <person name="Ovreas L."/>
            <person name="Rohde M."/>
            <person name="Galperin M.Y."/>
            <person name="Jogler C."/>
        </authorList>
    </citation>
    <scope>NUCLEOTIDE SEQUENCE [LARGE SCALE GENOMIC DNA]</scope>
    <source>
        <strain evidence="1 2">Mal33</strain>
    </source>
</reference>
<organism evidence="1 2">
    <name type="scientific">Rosistilla oblonga</name>
    <dbReference type="NCBI Taxonomy" id="2527990"/>
    <lineage>
        <taxon>Bacteria</taxon>
        <taxon>Pseudomonadati</taxon>
        <taxon>Planctomycetota</taxon>
        <taxon>Planctomycetia</taxon>
        <taxon>Pirellulales</taxon>
        <taxon>Pirellulaceae</taxon>
        <taxon>Rosistilla</taxon>
    </lineage>
</organism>
<name>A0A518J0Z3_9BACT</name>